<name>A0ABV7WRM1_9GAMM</name>
<reference evidence="12" key="1">
    <citation type="journal article" date="2019" name="Int. J. Syst. Evol. Microbiol.">
        <title>The Global Catalogue of Microorganisms (GCM) 10K type strain sequencing project: providing services to taxonomists for standard genome sequencing and annotation.</title>
        <authorList>
            <consortium name="The Broad Institute Genomics Platform"/>
            <consortium name="The Broad Institute Genome Sequencing Center for Infectious Disease"/>
            <person name="Wu L."/>
            <person name="Ma J."/>
        </authorList>
    </citation>
    <scope>NUCLEOTIDE SEQUENCE [LARGE SCALE GENOMIC DNA]</scope>
    <source>
        <strain evidence="12">CECT 8288</strain>
    </source>
</reference>
<evidence type="ECO:0000256" key="7">
    <source>
        <dbReference type="ARBA" id="ARBA00022989"/>
    </source>
</evidence>
<dbReference type="CDD" id="cd13143">
    <property type="entry name" value="MATE_MepA_like"/>
    <property type="match status" value="1"/>
</dbReference>
<evidence type="ECO:0000256" key="8">
    <source>
        <dbReference type="ARBA" id="ARBA00023136"/>
    </source>
</evidence>
<keyword evidence="7 10" id="KW-1133">Transmembrane helix</keyword>
<gene>
    <name evidence="11" type="ORF">ACFOND_05280</name>
</gene>
<keyword evidence="5" id="KW-1003">Cell membrane</keyword>
<dbReference type="Pfam" id="PF01554">
    <property type="entry name" value="MatE"/>
    <property type="match status" value="2"/>
</dbReference>
<dbReference type="InterPro" id="IPR048279">
    <property type="entry name" value="MdtK-like"/>
</dbReference>
<comment type="similarity">
    <text evidence="2">Belongs to the multi antimicrobial extrusion (MATE) (TC 2.A.66.1) family. MepA subfamily.</text>
</comment>
<dbReference type="InterPro" id="IPR045070">
    <property type="entry name" value="MATE_MepA-like"/>
</dbReference>
<feature type="transmembrane region" description="Helical" evidence="10">
    <location>
        <begin position="238"/>
        <end position="259"/>
    </location>
</feature>
<feature type="transmembrane region" description="Helical" evidence="10">
    <location>
        <begin position="137"/>
        <end position="159"/>
    </location>
</feature>
<sequence length="459" mass="50539">MSDQENTHALDGPINLTFYRYLLPSIVGLLAMTSASLVDGIFIGNFIGVPALAAVNLIIPILSLLFGVGLMLSIGGSVRAGKFLGEKNPAAASAIFSKTLIAVLIYATVVIALGLIFERQLFRLLGADADLMRLMSEYYRVVMPFFFAQLGTIVLYFFIRLDGYPSLTAAALVVGSVINIALDYLFIAHFQWGISGAAWATGLSQMFPLLVLLGYFFTKQRKLRFSIKQSNWYEVIQAAYNGISEFINEISGGIIAFLFNLMLIHRAGVDGVAAMTVMNYLMMMGFMVFFAIGDTSQVMMSQNFGARNGKRMNAFFYVAAANVLAISAICISLLLFFNEPLILIFLSDQNSDLALGLANEFIHYVWPLFLFAGFNMLISGYLTSVHLAFQSGVVALSRSLLLPATLLVTLYFLIDDYRFIYALALGEALTFALALFYLMRHRPSKVLQQTAPKLSDGMV</sequence>
<dbReference type="RefSeq" id="WP_290280241.1">
    <property type="nucleotide sequence ID" value="NZ_JAUFQI010000001.1"/>
</dbReference>
<accession>A0ABV7WRM1</accession>
<feature type="transmembrane region" description="Helical" evidence="10">
    <location>
        <begin position="361"/>
        <end position="383"/>
    </location>
</feature>
<evidence type="ECO:0000313" key="12">
    <source>
        <dbReference type="Proteomes" id="UP001595710"/>
    </source>
</evidence>
<feature type="transmembrane region" description="Helical" evidence="10">
    <location>
        <begin position="95"/>
        <end position="117"/>
    </location>
</feature>
<feature type="transmembrane region" description="Helical" evidence="10">
    <location>
        <begin position="166"/>
        <end position="190"/>
    </location>
</feature>
<evidence type="ECO:0000256" key="3">
    <source>
        <dbReference type="ARBA" id="ARBA00022106"/>
    </source>
</evidence>
<keyword evidence="8 10" id="KW-0472">Membrane</keyword>
<keyword evidence="4" id="KW-0813">Transport</keyword>
<dbReference type="EMBL" id="JBHRYN010000007">
    <property type="protein sequence ID" value="MFC3701049.1"/>
    <property type="molecule type" value="Genomic_DNA"/>
</dbReference>
<dbReference type="PANTHER" id="PTHR43823">
    <property type="entry name" value="SPORULATION PROTEIN YKVU"/>
    <property type="match status" value="1"/>
</dbReference>
<dbReference type="PANTHER" id="PTHR43823:SF3">
    <property type="entry name" value="MULTIDRUG EXPORT PROTEIN MEPA"/>
    <property type="match status" value="1"/>
</dbReference>
<evidence type="ECO:0000256" key="5">
    <source>
        <dbReference type="ARBA" id="ARBA00022475"/>
    </source>
</evidence>
<evidence type="ECO:0000256" key="9">
    <source>
        <dbReference type="ARBA" id="ARBA00023251"/>
    </source>
</evidence>
<evidence type="ECO:0000256" key="10">
    <source>
        <dbReference type="SAM" id="Phobius"/>
    </source>
</evidence>
<feature type="transmembrane region" description="Helical" evidence="10">
    <location>
        <begin position="420"/>
        <end position="439"/>
    </location>
</feature>
<keyword evidence="12" id="KW-1185">Reference proteome</keyword>
<feature type="transmembrane region" description="Helical" evidence="10">
    <location>
        <begin position="271"/>
        <end position="293"/>
    </location>
</feature>
<keyword evidence="6 10" id="KW-0812">Transmembrane</keyword>
<evidence type="ECO:0000256" key="6">
    <source>
        <dbReference type="ARBA" id="ARBA00022692"/>
    </source>
</evidence>
<comment type="subcellular location">
    <subcellularLocation>
        <location evidence="1">Cell inner membrane</location>
        <topology evidence="1">Multi-pass membrane protein</topology>
    </subcellularLocation>
</comment>
<comment type="caution">
    <text evidence="11">The sequence shown here is derived from an EMBL/GenBank/DDBJ whole genome shotgun (WGS) entry which is preliminary data.</text>
</comment>
<feature type="transmembrane region" description="Helical" evidence="10">
    <location>
        <begin position="21"/>
        <end position="47"/>
    </location>
</feature>
<keyword evidence="9" id="KW-0046">Antibiotic resistance</keyword>
<feature type="transmembrane region" description="Helical" evidence="10">
    <location>
        <begin position="53"/>
        <end position="74"/>
    </location>
</feature>
<feature type="transmembrane region" description="Helical" evidence="10">
    <location>
        <begin position="395"/>
        <end position="414"/>
    </location>
</feature>
<evidence type="ECO:0000256" key="2">
    <source>
        <dbReference type="ARBA" id="ARBA00008417"/>
    </source>
</evidence>
<evidence type="ECO:0000313" key="11">
    <source>
        <dbReference type="EMBL" id="MFC3701049.1"/>
    </source>
</evidence>
<feature type="transmembrane region" description="Helical" evidence="10">
    <location>
        <begin position="196"/>
        <end position="217"/>
    </location>
</feature>
<protein>
    <recommendedName>
        <fullName evidence="3">Multidrug export protein MepA</fullName>
    </recommendedName>
</protein>
<proteinExistence type="inferred from homology"/>
<dbReference type="InterPro" id="IPR002528">
    <property type="entry name" value="MATE_fam"/>
</dbReference>
<evidence type="ECO:0000256" key="4">
    <source>
        <dbReference type="ARBA" id="ARBA00022448"/>
    </source>
</evidence>
<dbReference type="InterPro" id="IPR051327">
    <property type="entry name" value="MATE_MepA_subfamily"/>
</dbReference>
<feature type="transmembrane region" description="Helical" evidence="10">
    <location>
        <begin position="314"/>
        <end position="337"/>
    </location>
</feature>
<dbReference type="PIRSF" id="PIRSF006603">
    <property type="entry name" value="DinF"/>
    <property type="match status" value="1"/>
</dbReference>
<organism evidence="11 12">
    <name type="scientific">Reinekea marina</name>
    <dbReference type="NCBI Taxonomy" id="1310421"/>
    <lineage>
        <taxon>Bacteria</taxon>
        <taxon>Pseudomonadati</taxon>
        <taxon>Pseudomonadota</taxon>
        <taxon>Gammaproteobacteria</taxon>
        <taxon>Oceanospirillales</taxon>
        <taxon>Saccharospirillaceae</taxon>
        <taxon>Reinekea</taxon>
    </lineage>
</organism>
<dbReference type="Proteomes" id="UP001595710">
    <property type="component" value="Unassembled WGS sequence"/>
</dbReference>
<evidence type="ECO:0000256" key="1">
    <source>
        <dbReference type="ARBA" id="ARBA00004429"/>
    </source>
</evidence>